<comment type="caution">
    <text evidence="1">The sequence shown here is derived from an EMBL/GenBank/DDBJ whole genome shotgun (WGS) entry which is preliminary data.</text>
</comment>
<organism evidence="1 2">
    <name type="scientific">Solanum bulbocastanum</name>
    <name type="common">Wild potato</name>
    <dbReference type="NCBI Taxonomy" id="147425"/>
    <lineage>
        <taxon>Eukaryota</taxon>
        <taxon>Viridiplantae</taxon>
        <taxon>Streptophyta</taxon>
        <taxon>Embryophyta</taxon>
        <taxon>Tracheophyta</taxon>
        <taxon>Spermatophyta</taxon>
        <taxon>Magnoliopsida</taxon>
        <taxon>eudicotyledons</taxon>
        <taxon>Gunneridae</taxon>
        <taxon>Pentapetalae</taxon>
        <taxon>asterids</taxon>
        <taxon>lamiids</taxon>
        <taxon>Solanales</taxon>
        <taxon>Solanaceae</taxon>
        <taxon>Solanoideae</taxon>
        <taxon>Solaneae</taxon>
        <taxon>Solanum</taxon>
    </lineage>
</organism>
<protein>
    <submittedName>
        <fullName evidence="1">Uncharacterized protein</fullName>
    </submittedName>
</protein>
<gene>
    <name evidence="1" type="ORF">RDI58_000876</name>
</gene>
<accession>A0AAN8U1Y6</accession>
<proteinExistence type="predicted"/>
<sequence>MVCKNCIMRKVKEEKLKVSPKCNKDLGAALLQKIRPDHQV</sequence>
<name>A0AAN8U1Y6_SOLBU</name>
<dbReference type="EMBL" id="JBANQN010000001">
    <property type="protein sequence ID" value="KAK6803092.1"/>
    <property type="molecule type" value="Genomic_DNA"/>
</dbReference>
<dbReference type="AlphaFoldDB" id="A0AAN8U1Y6"/>
<reference evidence="1 2" key="1">
    <citation type="submission" date="2024-02" db="EMBL/GenBank/DDBJ databases">
        <title>de novo genome assembly of Solanum bulbocastanum strain 11H21.</title>
        <authorList>
            <person name="Hosaka A.J."/>
        </authorList>
    </citation>
    <scope>NUCLEOTIDE SEQUENCE [LARGE SCALE GENOMIC DNA]</scope>
    <source>
        <tissue evidence="1">Young leaves</tissue>
    </source>
</reference>
<dbReference type="Proteomes" id="UP001371456">
    <property type="component" value="Unassembled WGS sequence"/>
</dbReference>
<keyword evidence="2" id="KW-1185">Reference proteome</keyword>
<evidence type="ECO:0000313" key="2">
    <source>
        <dbReference type="Proteomes" id="UP001371456"/>
    </source>
</evidence>
<evidence type="ECO:0000313" key="1">
    <source>
        <dbReference type="EMBL" id="KAK6803092.1"/>
    </source>
</evidence>